<protein>
    <recommendedName>
        <fullName evidence="3">Protein N-acetyltransferase, RimJ/RimL family</fullName>
    </recommendedName>
</protein>
<reference evidence="1 2" key="1">
    <citation type="submission" date="2017-02" db="EMBL/GenBank/DDBJ databases">
        <authorList>
            <person name="Peterson S.W."/>
        </authorList>
    </citation>
    <scope>NUCLEOTIDE SEQUENCE [LARGE SCALE GENOMIC DNA]</scope>
    <source>
        <strain evidence="1 2">ATCC BAA-909</strain>
    </source>
</reference>
<dbReference type="EMBL" id="FUXC01000002">
    <property type="protein sequence ID" value="SJZ53886.1"/>
    <property type="molecule type" value="Genomic_DNA"/>
</dbReference>
<proteinExistence type="predicted"/>
<dbReference type="AlphaFoldDB" id="A0A1T4LH04"/>
<dbReference type="RefSeq" id="WP_078930278.1">
    <property type="nucleotide sequence ID" value="NZ_FUXC01000002.1"/>
</dbReference>
<dbReference type="Gene3D" id="3.40.630.30">
    <property type="match status" value="1"/>
</dbReference>
<gene>
    <name evidence="1" type="ORF">SAMN02745152_00526</name>
</gene>
<dbReference type="InterPro" id="IPR016181">
    <property type="entry name" value="Acyl_CoA_acyltransferase"/>
</dbReference>
<evidence type="ECO:0000313" key="1">
    <source>
        <dbReference type="EMBL" id="SJZ53886.1"/>
    </source>
</evidence>
<evidence type="ECO:0000313" key="2">
    <source>
        <dbReference type="Proteomes" id="UP000190395"/>
    </source>
</evidence>
<dbReference type="SUPFAM" id="SSF55729">
    <property type="entry name" value="Acyl-CoA N-acyltransferases (Nat)"/>
    <property type="match status" value="1"/>
</dbReference>
<dbReference type="OrthoDB" id="9796381at2"/>
<accession>A0A1T4LH04</accession>
<name>A0A1T4LH04_9SPIR</name>
<dbReference type="Proteomes" id="UP000190395">
    <property type="component" value="Unassembled WGS sequence"/>
</dbReference>
<sequence>MQNRQIEFYIRSAELSDLDSIQKIYQSARDFMKANGNSTQWGNDRPHKENIESNISKKIQFICCYKNENGTEEVAGTFLFMHEKEPSYNDLKDGKWPENTEDYWCIHSVASGMKVKGVASFIFSWCENQPGVKCIKIDTHRNNLSMRHLVEKNGYIYCGHCYYYEDVETDDGIVQDFERIAFCKVLKK</sequence>
<evidence type="ECO:0008006" key="3">
    <source>
        <dbReference type="Google" id="ProtNLM"/>
    </source>
</evidence>
<dbReference type="GeneID" id="303366796"/>
<dbReference type="STRING" id="225004.SAMN02745152_00526"/>
<organism evidence="1 2">
    <name type="scientific">Treponema berlinense</name>
    <dbReference type="NCBI Taxonomy" id="225004"/>
    <lineage>
        <taxon>Bacteria</taxon>
        <taxon>Pseudomonadati</taxon>
        <taxon>Spirochaetota</taxon>
        <taxon>Spirochaetia</taxon>
        <taxon>Spirochaetales</taxon>
        <taxon>Treponemataceae</taxon>
        <taxon>Treponema</taxon>
    </lineage>
</organism>
<keyword evidence="2" id="KW-1185">Reference proteome</keyword>